<evidence type="ECO:0000313" key="2">
    <source>
        <dbReference type="Proteomes" id="UP000003460"/>
    </source>
</evidence>
<dbReference type="Proteomes" id="UP000003460">
    <property type="component" value="Unassembled WGS sequence"/>
</dbReference>
<comment type="caution">
    <text evidence="1">The sequence shown here is derived from an EMBL/GenBank/DDBJ whole genome shotgun (WGS) entry which is preliminary data.</text>
</comment>
<sequence>MFFLIVRGRVSVFAASLFIHPIDKRGMRIVESKRFLIRRKGTDKESSGRGCSWRLL</sequence>
<reference evidence="1" key="1">
    <citation type="submission" date="2009-09" db="EMBL/GenBank/DDBJ databases">
        <authorList>
            <person name="Weinstock G."/>
            <person name="Sodergren E."/>
            <person name="Clifton S."/>
            <person name="Fulton L."/>
            <person name="Fulton B."/>
            <person name="Courtney L."/>
            <person name="Fronick C."/>
            <person name="Harrison M."/>
            <person name="Strong C."/>
            <person name="Farmer C."/>
            <person name="Delahaunty K."/>
            <person name="Markovic C."/>
            <person name="Hall O."/>
            <person name="Minx P."/>
            <person name="Tomlinson C."/>
            <person name="Mitreva M."/>
            <person name="Nelson J."/>
            <person name="Hou S."/>
            <person name="Wollam A."/>
            <person name="Pepin K.H."/>
            <person name="Johnson M."/>
            <person name="Bhonagiri V."/>
            <person name="Nash W.E."/>
            <person name="Warren W."/>
            <person name="Chinwalla A."/>
            <person name="Mardis E.R."/>
            <person name="Wilson R.K."/>
        </authorList>
    </citation>
    <scope>NUCLEOTIDE SEQUENCE [LARGE SCALE GENOMIC DNA]</scope>
    <source>
        <strain evidence="1">ATCC 51259</strain>
    </source>
</reference>
<dbReference type="HOGENOM" id="CLU_3010570_0_0_10"/>
<organism evidence="1 2">
    <name type="scientific">Alloprevotella tannerae ATCC 51259</name>
    <dbReference type="NCBI Taxonomy" id="626522"/>
    <lineage>
        <taxon>Bacteria</taxon>
        <taxon>Pseudomonadati</taxon>
        <taxon>Bacteroidota</taxon>
        <taxon>Bacteroidia</taxon>
        <taxon>Bacteroidales</taxon>
        <taxon>Prevotellaceae</taxon>
        <taxon>Alloprevotella</taxon>
    </lineage>
</organism>
<proteinExistence type="predicted"/>
<dbReference type="AlphaFoldDB" id="C9LEE0"/>
<gene>
    <name evidence="1" type="ORF">GCWU000325_00566</name>
</gene>
<dbReference type="EMBL" id="ACIJ02000015">
    <property type="protein sequence ID" value="EEX72527.1"/>
    <property type="molecule type" value="Genomic_DNA"/>
</dbReference>
<accession>C9LEE0</accession>
<evidence type="ECO:0000313" key="1">
    <source>
        <dbReference type="EMBL" id="EEX72527.1"/>
    </source>
</evidence>
<keyword evidence="2" id="KW-1185">Reference proteome</keyword>
<name>C9LEE0_9BACT</name>
<protein>
    <submittedName>
        <fullName evidence="1">Uncharacterized protein</fullName>
    </submittedName>
</protein>